<keyword evidence="5" id="KW-0645">Protease</keyword>
<evidence type="ECO:0000256" key="3">
    <source>
        <dbReference type="ARBA" id="ARBA00038493"/>
    </source>
</evidence>
<dbReference type="InterPro" id="IPR002818">
    <property type="entry name" value="DJ-1/PfpI"/>
</dbReference>
<evidence type="ECO:0000313" key="5">
    <source>
        <dbReference type="EMBL" id="TDR39206.1"/>
    </source>
</evidence>
<protein>
    <submittedName>
        <fullName evidence="5">Putative intracellular protease/amidase</fullName>
    </submittedName>
</protein>
<name>A0A4R6YNJ5_9GAMM</name>
<gene>
    <name evidence="5" type="ORF">DFR29_117116</name>
</gene>
<keyword evidence="1" id="KW-0346">Stress response</keyword>
<comment type="similarity">
    <text evidence="3">Belongs to the peptidase C56 family. HSP31-like subfamily.</text>
</comment>
<keyword evidence="5" id="KW-0378">Hydrolase</keyword>
<keyword evidence="6" id="KW-1185">Reference proteome</keyword>
<dbReference type="RefSeq" id="WP_243746155.1">
    <property type="nucleotide sequence ID" value="NZ_SNZH01000017.1"/>
</dbReference>
<evidence type="ECO:0000313" key="6">
    <source>
        <dbReference type="Proteomes" id="UP000295293"/>
    </source>
</evidence>
<comment type="caution">
    <text evidence="5">The sequence shown here is derived from an EMBL/GenBank/DDBJ whole genome shotgun (WGS) entry which is preliminary data.</text>
</comment>
<evidence type="ECO:0000256" key="1">
    <source>
        <dbReference type="ARBA" id="ARBA00023016"/>
    </source>
</evidence>
<dbReference type="SUPFAM" id="SSF52317">
    <property type="entry name" value="Class I glutamine amidotransferase-like"/>
    <property type="match status" value="1"/>
</dbReference>
<dbReference type="InterPro" id="IPR050325">
    <property type="entry name" value="Prot/Nucl_acid_deglycase"/>
</dbReference>
<dbReference type="InterPro" id="IPR029062">
    <property type="entry name" value="Class_I_gatase-like"/>
</dbReference>
<dbReference type="PANTHER" id="PTHR48094">
    <property type="entry name" value="PROTEIN/NUCLEIC ACID DEGLYCASE DJ-1-RELATED"/>
    <property type="match status" value="1"/>
</dbReference>
<dbReference type="GO" id="GO:0019172">
    <property type="term" value="F:glyoxalase III activity"/>
    <property type="evidence" value="ECO:0007669"/>
    <property type="project" value="TreeGrafter"/>
</dbReference>
<reference evidence="5 6" key="1">
    <citation type="submission" date="2019-03" db="EMBL/GenBank/DDBJ databases">
        <title>Genomic Encyclopedia of Type Strains, Phase IV (KMG-IV): sequencing the most valuable type-strain genomes for metagenomic binning, comparative biology and taxonomic classification.</title>
        <authorList>
            <person name="Goeker M."/>
        </authorList>
    </citation>
    <scope>NUCLEOTIDE SEQUENCE [LARGE SCALE GENOMIC DNA]</scope>
    <source>
        <strain evidence="5 6">DSM 21667</strain>
    </source>
</reference>
<evidence type="ECO:0000259" key="4">
    <source>
        <dbReference type="Pfam" id="PF01965"/>
    </source>
</evidence>
<evidence type="ECO:0000256" key="2">
    <source>
        <dbReference type="ARBA" id="ARBA00023239"/>
    </source>
</evidence>
<dbReference type="Proteomes" id="UP000295293">
    <property type="component" value="Unassembled WGS sequence"/>
</dbReference>
<dbReference type="GO" id="GO:0008233">
    <property type="term" value="F:peptidase activity"/>
    <property type="evidence" value="ECO:0007669"/>
    <property type="project" value="UniProtKB-KW"/>
</dbReference>
<dbReference type="GO" id="GO:0006508">
    <property type="term" value="P:proteolysis"/>
    <property type="evidence" value="ECO:0007669"/>
    <property type="project" value="UniProtKB-KW"/>
</dbReference>
<dbReference type="GO" id="GO:0019243">
    <property type="term" value="P:methylglyoxal catabolic process to D-lactate via S-lactoyl-glutathione"/>
    <property type="evidence" value="ECO:0007669"/>
    <property type="project" value="TreeGrafter"/>
</dbReference>
<accession>A0A4R6YNJ5</accession>
<sequence>MNSLLASLLLGMNTTATPPATPPKPVLIVLTSHGSKGKTGKPTGFYLGELTHPLAVLEAAGIPVEIASIKGGEPPVDGVDLDDATNAHYWKNDEFRTRIRSTLPLADAKPERYSAIFFAGGHGAMWDFPDSPAVQRVTRTIYEQGGVVAAVCHGPAALVNVTLSNGDHLVKGKQVSAFTDDEERAVQLADTVPFLLASKLAEHGALHQPAPNWTAKVVVDGRLVTGQNPQSATGVGEKLRDLVLAK</sequence>
<dbReference type="EMBL" id="SNZH01000017">
    <property type="protein sequence ID" value="TDR39206.1"/>
    <property type="molecule type" value="Genomic_DNA"/>
</dbReference>
<organism evidence="5 6">
    <name type="scientific">Tahibacter aquaticus</name>
    <dbReference type="NCBI Taxonomy" id="520092"/>
    <lineage>
        <taxon>Bacteria</taxon>
        <taxon>Pseudomonadati</taxon>
        <taxon>Pseudomonadota</taxon>
        <taxon>Gammaproteobacteria</taxon>
        <taxon>Lysobacterales</taxon>
        <taxon>Rhodanobacteraceae</taxon>
        <taxon>Tahibacter</taxon>
    </lineage>
</organism>
<keyword evidence="2" id="KW-0456">Lyase</keyword>
<proteinExistence type="inferred from homology"/>
<feature type="domain" description="DJ-1/PfpI" evidence="4">
    <location>
        <begin position="48"/>
        <end position="233"/>
    </location>
</feature>
<dbReference type="Gene3D" id="3.40.50.880">
    <property type="match status" value="1"/>
</dbReference>
<dbReference type="CDD" id="cd03141">
    <property type="entry name" value="GATase1_Hsp31_like"/>
    <property type="match status" value="1"/>
</dbReference>
<dbReference type="AlphaFoldDB" id="A0A4R6YNJ5"/>
<dbReference type="Pfam" id="PF01965">
    <property type="entry name" value="DJ-1_PfpI"/>
    <property type="match status" value="1"/>
</dbReference>
<dbReference type="PANTHER" id="PTHR48094:SF11">
    <property type="entry name" value="GLUTATHIONE-INDEPENDENT GLYOXALASE HSP31-RELATED"/>
    <property type="match status" value="1"/>
</dbReference>
<dbReference type="GO" id="GO:0005737">
    <property type="term" value="C:cytoplasm"/>
    <property type="evidence" value="ECO:0007669"/>
    <property type="project" value="TreeGrafter"/>
</dbReference>